<protein>
    <submittedName>
        <fullName evidence="7">3-phenylpropionate/trans-cinnamate dioxygenase ferredoxin reductase subunit</fullName>
    </submittedName>
</protein>
<evidence type="ECO:0000256" key="2">
    <source>
        <dbReference type="ARBA" id="ARBA00022630"/>
    </source>
</evidence>
<feature type="domain" description="FAD/NAD(P)-binding" evidence="5">
    <location>
        <begin position="6"/>
        <end position="304"/>
    </location>
</feature>
<name>A0A560WFP9_9MICO</name>
<sequence length="410" mass="43006">MVAADHVVIVGAGEAGARVAHELASHDWPGPITLLGAEDRPVYERPPLSKETVVADDPRPVEPYRERPLRDQGVQVRSGVTVTTADTSAREVGLSTGDVLGYDRLVLATGARARRVPGLPASVPTLRTYDDALALRAGLRGGTDLLVVGGGLIGLELAAAARGFGLAVTVVEAGSRVLQRAVPDPVAEELAARHEREGVDLRLSTSVDAVAQEGDRWVVTLSDGSVHRVDVLVQAVGSVPEVGLAESAGLVVADGIVVDEQLRASADGVWAVGDCCRGPIAMLGRDGEVEKRRVESWRMAHDQAVVAAAAIRGEDAVLDAVPWFWSDQYDLSLQVSGVADAARRWVARPEPDGSRVHLGLDDADRLVCAAGAGRAAVAKDVRKAERIIRAGTPVDPAALVDPALPLRPSP</sequence>
<dbReference type="PANTHER" id="PTHR43557:SF2">
    <property type="entry name" value="RIESKE DOMAIN-CONTAINING PROTEIN-RELATED"/>
    <property type="match status" value="1"/>
</dbReference>
<proteinExistence type="predicted"/>
<evidence type="ECO:0000259" key="5">
    <source>
        <dbReference type="Pfam" id="PF07992"/>
    </source>
</evidence>
<evidence type="ECO:0000256" key="4">
    <source>
        <dbReference type="ARBA" id="ARBA00023002"/>
    </source>
</evidence>
<gene>
    <name evidence="7" type="ORF">FB557_0046</name>
</gene>
<dbReference type="Pfam" id="PF14759">
    <property type="entry name" value="Reductase_C"/>
    <property type="match status" value="1"/>
</dbReference>
<keyword evidence="2" id="KW-0285">Flavoprotein</keyword>
<dbReference type="Gene3D" id="3.50.50.60">
    <property type="entry name" value="FAD/NAD(P)-binding domain"/>
    <property type="match status" value="2"/>
</dbReference>
<evidence type="ECO:0000256" key="3">
    <source>
        <dbReference type="ARBA" id="ARBA00022827"/>
    </source>
</evidence>
<evidence type="ECO:0000313" key="8">
    <source>
        <dbReference type="Proteomes" id="UP000315628"/>
    </source>
</evidence>
<evidence type="ECO:0000259" key="6">
    <source>
        <dbReference type="Pfam" id="PF14759"/>
    </source>
</evidence>
<dbReference type="InterPro" id="IPR016156">
    <property type="entry name" value="FAD/NAD-linked_Rdtase_dimer_sf"/>
</dbReference>
<dbReference type="PRINTS" id="PR00469">
    <property type="entry name" value="PNDRDTASEII"/>
</dbReference>
<reference evidence="7 8" key="1">
    <citation type="submission" date="2019-06" db="EMBL/GenBank/DDBJ databases">
        <title>Sequencing the genomes of 1000 actinobacteria strains.</title>
        <authorList>
            <person name="Klenk H.-P."/>
        </authorList>
    </citation>
    <scope>NUCLEOTIDE SEQUENCE [LARGE SCALE GENOMIC DNA]</scope>
    <source>
        <strain evidence="7 8">DSM 18935</strain>
    </source>
</reference>
<accession>A0A560WFP9</accession>
<dbReference type="PANTHER" id="PTHR43557">
    <property type="entry name" value="APOPTOSIS-INDUCING FACTOR 1"/>
    <property type="match status" value="1"/>
</dbReference>
<dbReference type="EMBL" id="VIUW01000001">
    <property type="protein sequence ID" value="TWD16523.1"/>
    <property type="molecule type" value="Genomic_DNA"/>
</dbReference>
<dbReference type="SUPFAM" id="SSF55424">
    <property type="entry name" value="FAD/NAD-linked reductases, dimerisation (C-terminal) domain"/>
    <property type="match status" value="1"/>
</dbReference>
<evidence type="ECO:0000313" key="7">
    <source>
        <dbReference type="EMBL" id="TWD16523.1"/>
    </source>
</evidence>
<dbReference type="Gene3D" id="3.30.390.30">
    <property type="match status" value="1"/>
</dbReference>
<dbReference type="Pfam" id="PF07992">
    <property type="entry name" value="Pyr_redox_2"/>
    <property type="match status" value="1"/>
</dbReference>
<keyword evidence="4" id="KW-0560">Oxidoreductase</keyword>
<dbReference type="PRINTS" id="PR00368">
    <property type="entry name" value="FADPNR"/>
</dbReference>
<dbReference type="AlphaFoldDB" id="A0A560WFP9"/>
<evidence type="ECO:0000256" key="1">
    <source>
        <dbReference type="ARBA" id="ARBA00001974"/>
    </source>
</evidence>
<feature type="domain" description="Reductase C-terminal" evidence="6">
    <location>
        <begin position="323"/>
        <end position="407"/>
    </location>
</feature>
<dbReference type="InterPro" id="IPR036188">
    <property type="entry name" value="FAD/NAD-bd_sf"/>
</dbReference>
<dbReference type="GO" id="GO:0051213">
    <property type="term" value="F:dioxygenase activity"/>
    <property type="evidence" value="ECO:0007669"/>
    <property type="project" value="UniProtKB-KW"/>
</dbReference>
<dbReference type="InterPro" id="IPR028202">
    <property type="entry name" value="Reductase_C"/>
</dbReference>
<comment type="cofactor">
    <cofactor evidence="1">
        <name>FAD</name>
        <dbReference type="ChEBI" id="CHEBI:57692"/>
    </cofactor>
</comment>
<comment type="caution">
    <text evidence="7">The sequence shown here is derived from an EMBL/GenBank/DDBJ whole genome shotgun (WGS) entry which is preliminary data.</text>
</comment>
<dbReference type="GO" id="GO:0005737">
    <property type="term" value="C:cytoplasm"/>
    <property type="evidence" value="ECO:0007669"/>
    <property type="project" value="TreeGrafter"/>
</dbReference>
<keyword evidence="3" id="KW-0274">FAD</keyword>
<keyword evidence="8" id="KW-1185">Reference proteome</keyword>
<dbReference type="InterPro" id="IPR023753">
    <property type="entry name" value="FAD/NAD-binding_dom"/>
</dbReference>
<dbReference type="GO" id="GO:0016651">
    <property type="term" value="F:oxidoreductase activity, acting on NAD(P)H"/>
    <property type="evidence" value="ECO:0007669"/>
    <property type="project" value="TreeGrafter"/>
</dbReference>
<keyword evidence="7" id="KW-0223">Dioxygenase</keyword>
<organism evidence="7 8">
    <name type="scientific">Marihabitans asiaticum</name>
    <dbReference type="NCBI Taxonomy" id="415218"/>
    <lineage>
        <taxon>Bacteria</taxon>
        <taxon>Bacillati</taxon>
        <taxon>Actinomycetota</taxon>
        <taxon>Actinomycetes</taxon>
        <taxon>Micrococcales</taxon>
        <taxon>Intrasporangiaceae</taxon>
        <taxon>Marihabitans</taxon>
    </lineage>
</organism>
<dbReference type="InterPro" id="IPR050446">
    <property type="entry name" value="FAD-oxidoreductase/Apoptosis"/>
</dbReference>
<dbReference type="Proteomes" id="UP000315628">
    <property type="component" value="Unassembled WGS sequence"/>
</dbReference>
<dbReference type="SUPFAM" id="SSF51905">
    <property type="entry name" value="FAD/NAD(P)-binding domain"/>
    <property type="match status" value="1"/>
</dbReference>